<dbReference type="InterPro" id="IPR007391">
    <property type="entry name" value="Vancomycin_resist_VanW"/>
</dbReference>
<evidence type="ECO:0000259" key="2">
    <source>
        <dbReference type="PROSITE" id="PS51109"/>
    </source>
</evidence>
<name>A0A9J6P485_9CLOT</name>
<dbReference type="AlphaFoldDB" id="A0A9J6P485"/>
<dbReference type="Proteomes" id="UP001056429">
    <property type="component" value="Unassembled WGS sequence"/>
</dbReference>
<accession>A0A9J6P485</accession>
<dbReference type="Gene3D" id="2.20.230.10">
    <property type="entry name" value="Resuscitation-promoting factor rpfb"/>
    <property type="match status" value="1"/>
</dbReference>
<dbReference type="Pfam" id="PF04294">
    <property type="entry name" value="VanW"/>
    <property type="match status" value="1"/>
</dbReference>
<reference evidence="3" key="2">
    <citation type="submission" date="2021-04" db="EMBL/GenBank/DDBJ databases">
        <authorList>
            <person name="Dong X."/>
        </authorList>
    </citation>
    <scope>NUCLEOTIDE SEQUENCE</scope>
    <source>
        <strain evidence="3">ZWT</strain>
    </source>
</reference>
<dbReference type="EMBL" id="JAGSOJ010000002">
    <property type="protein sequence ID" value="MCM1990400.1"/>
    <property type="molecule type" value="Genomic_DNA"/>
</dbReference>
<dbReference type="InterPro" id="IPR011098">
    <property type="entry name" value="G5_dom"/>
</dbReference>
<dbReference type="PROSITE" id="PS51109">
    <property type="entry name" value="G5"/>
    <property type="match status" value="1"/>
</dbReference>
<dbReference type="RefSeq" id="WP_250859437.1">
    <property type="nucleotide sequence ID" value="NZ_JAGSOJ010000002.1"/>
</dbReference>
<sequence>MKKKSFIIMLLLIVLGGTSFGSYMYFQTQEWDDKIYSGISVMDVDLSGLTADEARSKLVDAFENKILKKELTIKAEDKEYLLTYEELKAKFNIDKTVEKAMSFGKTLSLFEKFKIRNNNNDINLEMEFDYDESVIDEIISKMKSKFDQEPVNSKITMAKSGEFFVSPEQIGKELDHVKLKENVIANINANFNEDKITIEAPVITKNPEIRETVLKGINTKVAEAKTSFKTSGSGRSANVAIATKSLNNVLLMPGEQFSFNEVVGERTAERGYQTSKVIINNELVDGIGGGICQVSTTLYHAVMKMGLGFVERMNHTLPSSYSELGQDATVAWDYLDYKFVNTLDYPIFIEGYTKNKEIFINVYSNSSIKNGEYVMVSKVVEVLEPTVKKIEDPTLYVGEEVVVKRPITGYIVEVYREFRQDGKLINKEFISKDRYQVVNGETKIGTKIKEDESQTASSSI</sequence>
<keyword evidence="4" id="KW-1185">Reference proteome</keyword>
<evidence type="ECO:0000313" key="4">
    <source>
        <dbReference type="Proteomes" id="UP001056429"/>
    </source>
</evidence>
<gene>
    <name evidence="3" type="ORF">KDK92_11695</name>
</gene>
<organism evidence="3 4">
    <name type="scientific">Oceanirhabdus seepicola</name>
    <dbReference type="NCBI Taxonomy" id="2828781"/>
    <lineage>
        <taxon>Bacteria</taxon>
        <taxon>Bacillati</taxon>
        <taxon>Bacillota</taxon>
        <taxon>Clostridia</taxon>
        <taxon>Eubacteriales</taxon>
        <taxon>Clostridiaceae</taxon>
        <taxon>Oceanirhabdus</taxon>
    </lineage>
</organism>
<evidence type="ECO:0000313" key="3">
    <source>
        <dbReference type="EMBL" id="MCM1990400.1"/>
    </source>
</evidence>
<comment type="caution">
    <text evidence="3">The sequence shown here is derived from an EMBL/GenBank/DDBJ whole genome shotgun (WGS) entry which is preliminary data.</text>
</comment>
<keyword evidence="1" id="KW-0732">Signal</keyword>
<proteinExistence type="predicted"/>
<dbReference type="InterPro" id="IPR052913">
    <property type="entry name" value="Glycopeptide_resist_protein"/>
</dbReference>
<dbReference type="InterPro" id="IPR022029">
    <property type="entry name" value="YoaR-like_PG-bd"/>
</dbReference>
<evidence type="ECO:0000256" key="1">
    <source>
        <dbReference type="ARBA" id="ARBA00022729"/>
    </source>
</evidence>
<protein>
    <submittedName>
        <fullName evidence="3">VanW family protein</fullName>
    </submittedName>
</protein>
<dbReference type="Pfam" id="PF12229">
    <property type="entry name" value="PG_binding_4"/>
    <property type="match status" value="1"/>
</dbReference>
<dbReference type="Pfam" id="PF07501">
    <property type="entry name" value="G5"/>
    <property type="match status" value="1"/>
</dbReference>
<dbReference type="PANTHER" id="PTHR35788:SF1">
    <property type="entry name" value="EXPORTED PROTEIN"/>
    <property type="match status" value="1"/>
</dbReference>
<dbReference type="PANTHER" id="PTHR35788">
    <property type="entry name" value="EXPORTED PROTEIN-RELATED"/>
    <property type="match status" value="1"/>
</dbReference>
<dbReference type="SMART" id="SM01208">
    <property type="entry name" value="G5"/>
    <property type="match status" value="1"/>
</dbReference>
<feature type="domain" description="G5" evidence="2">
    <location>
        <begin position="368"/>
        <end position="448"/>
    </location>
</feature>
<reference evidence="3" key="1">
    <citation type="journal article" date="2021" name="mSystems">
        <title>Bacteria and Archaea Synergistically Convert Glycine Betaine to Biogenic Methane in the Formosa Cold Seep of the South China Sea.</title>
        <authorList>
            <person name="Li L."/>
            <person name="Zhang W."/>
            <person name="Zhang S."/>
            <person name="Song L."/>
            <person name="Sun Q."/>
            <person name="Zhang H."/>
            <person name="Xiang H."/>
            <person name="Dong X."/>
        </authorList>
    </citation>
    <scope>NUCLEOTIDE SEQUENCE</scope>
    <source>
        <strain evidence="3">ZWT</strain>
    </source>
</reference>